<evidence type="ECO:0000313" key="6">
    <source>
        <dbReference type="Proteomes" id="UP000002748"/>
    </source>
</evidence>
<evidence type="ECO:0000259" key="2">
    <source>
        <dbReference type="Pfam" id="PF00501"/>
    </source>
</evidence>
<protein>
    <submittedName>
        <fullName evidence="5">AMP-binding enzyme</fullName>
    </submittedName>
</protein>
<dbReference type="KEGG" id="tasa:A1Q1_06529"/>
<dbReference type="GeneID" id="25990041"/>
<feature type="domain" description="Acetyl-coenzyme A synthetase N-terminal" evidence="4">
    <location>
        <begin position="11"/>
        <end position="71"/>
    </location>
</feature>
<comment type="caution">
    <text evidence="5">The sequence shown here is derived from an EMBL/GenBank/DDBJ whole genome shotgun (WGS) entry which is preliminary data.</text>
</comment>
<evidence type="ECO:0000259" key="4">
    <source>
        <dbReference type="Pfam" id="PF16177"/>
    </source>
</evidence>
<dbReference type="Gene3D" id="3.30.300.30">
    <property type="match status" value="1"/>
</dbReference>
<evidence type="ECO:0000259" key="3">
    <source>
        <dbReference type="Pfam" id="PF13193"/>
    </source>
</evidence>
<dbReference type="InterPro" id="IPR042099">
    <property type="entry name" value="ANL_N_sf"/>
</dbReference>
<feature type="domain" description="AMP-dependent synthetase/ligase" evidence="2">
    <location>
        <begin position="79"/>
        <end position="490"/>
    </location>
</feature>
<dbReference type="Gene3D" id="3.40.50.12780">
    <property type="entry name" value="N-terminal domain of ligase-like"/>
    <property type="match status" value="1"/>
</dbReference>
<dbReference type="RefSeq" id="XP_014177118.1">
    <property type="nucleotide sequence ID" value="XM_014321643.1"/>
</dbReference>
<gene>
    <name evidence="5" type="ORF">A1Q1_06529</name>
</gene>
<dbReference type="InterPro" id="IPR045851">
    <property type="entry name" value="AMP-bd_C_sf"/>
</dbReference>
<dbReference type="EMBL" id="ALBS01000334">
    <property type="protein sequence ID" value="EJT45121.1"/>
    <property type="molecule type" value="Genomic_DNA"/>
</dbReference>
<comment type="similarity">
    <text evidence="1">Belongs to the ATP-dependent AMP-binding enzyme family.</text>
</comment>
<dbReference type="Pfam" id="PF00501">
    <property type="entry name" value="AMP-binding"/>
    <property type="match status" value="1"/>
</dbReference>
<dbReference type="Pfam" id="PF13193">
    <property type="entry name" value="AMP-binding_C"/>
    <property type="match status" value="1"/>
</dbReference>
<dbReference type="AlphaFoldDB" id="J5SDI9"/>
<dbReference type="OrthoDB" id="1706066at2759"/>
<dbReference type="PROSITE" id="PS00455">
    <property type="entry name" value="AMP_BINDING"/>
    <property type="match status" value="1"/>
</dbReference>
<reference evidence="5 6" key="1">
    <citation type="journal article" date="2012" name="Eukaryot. Cell">
        <title>Draft genome sequence of CBS 2479, the standard type strain of Trichosporon asahii.</title>
        <authorList>
            <person name="Yang R.Y."/>
            <person name="Li H.T."/>
            <person name="Zhu H."/>
            <person name="Zhou G.P."/>
            <person name="Wang M."/>
            <person name="Wang L."/>
        </authorList>
    </citation>
    <scope>NUCLEOTIDE SEQUENCE [LARGE SCALE GENOMIC DNA]</scope>
    <source>
        <strain evidence="6">ATCC 90039 / CBS 2479 / JCM 2466 / KCTC 7840 / NCYC 2677 / UAMH 7654</strain>
    </source>
</reference>
<dbReference type="InterPro" id="IPR032387">
    <property type="entry name" value="ACAS_N"/>
</dbReference>
<proteinExistence type="inferred from homology"/>
<dbReference type="PANTHER" id="PTHR43347">
    <property type="entry name" value="ACYL-COA SYNTHETASE"/>
    <property type="match status" value="1"/>
</dbReference>
<evidence type="ECO:0000256" key="1">
    <source>
        <dbReference type="ARBA" id="ARBA00006432"/>
    </source>
</evidence>
<feature type="domain" description="AMP-binding enzyme C-terminal" evidence="3">
    <location>
        <begin position="557"/>
        <end position="640"/>
    </location>
</feature>
<accession>J5SDI9</accession>
<dbReference type="Pfam" id="PF16177">
    <property type="entry name" value="ACAS_N"/>
    <property type="match status" value="1"/>
</dbReference>
<dbReference type="VEuPathDB" id="FungiDB:A1Q1_06529"/>
<dbReference type="SUPFAM" id="SSF56801">
    <property type="entry name" value="Acetyl-CoA synthetase-like"/>
    <property type="match status" value="1"/>
</dbReference>
<dbReference type="PANTHER" id="PTHR43347:SF3">
    <property type="entry name" value="ACYL-COA SYNTHETASE SHORT-CHAIN FAMILY MEMBER 3, MITOCHONDRIAL"/>
    <property type="match status" value="1"/>
</dbReference>
<dbReference type="HOGENOM" id="CLU_000022_3_5_1"/>
<dbReference type="InterPro" id="IPR020845">
    <property type="entry name" value="AMP-binding_CS"/>
</dbReference>
<name>J5SDI9_TRIAS</name>
<sequence>MSYQPLPVLQDEVHRRSLEDPEAFWLHQADQLYWHKKPTKAVVTREKVLPSGKKHLTWEWFPDGEISTTYNMVDRHVLAGNGDIPAIYYDSPVTGVKRTVTYRDLLEEVSTLAGALEKEGVKKGDVVLVYLPMIPAALTSLLAINRLGAIHCIVFGGFGAPALAQRIDAVKPVAILTGSGGGRGNKPPIPYQNFVTNAIKLAHHKPSRVIVWQREVGPKWEINKAAGERSWQQIAHQAAKEGNRPECVPVPSTQPVYISHTSGTTGAPKGVVRDSGGHAVGLHLSVSMVFNIHGPGSVIFAASDIGWVLGHAFIMSAPLLTGASTVVYEGKPIGTPDAGAFWRIVNEYKVNTLYCAPTALRAMKREDPDYSLMKDIGQRGGLRSLHGLFLAGERSEPTIITAYQELLDRYGAPGAQVIDNWWSTETGSPITSRALVPHAGLNRTTTRRQADIPPIKPGSAGKVMPGYNLKIVDDDGNPVPAGVMGNIVLGLPLPPTSFRTLWEDEERFYRGYLERFNGKWLDTGDAGMVDQDGYIHVMSRNDDVLNVSAHRLSSAAIEQAITSHPLVAEGCVVSIPDALKGQLPFAFVTLSVPDHPKGVVPDKQIYDEIQQLVRKQVGTIATLGGIIQGTGMIPKTRSGKTLRRVLRDLLDHAVEGRFDAPVDVPSTVEDAGAVDVARVKIKDYFDLKGDAHKGIEARAKL</sequence>
<evidence type="ECO:0000313" key="5">
    <source>
        <dbReference type="EMBL" id="EJT45121.1"/>
    </source>
</evidence>
<dbReference type="Proteomes" id="UP000002748">
    <property type="component" value="Unassembled WGS sequence"/>
</dbReference>
<dbReference type="InterPro" id="IPR000873">
    <property type="entry name" value="AMP-dep_synth/lig_dom"/>
</dbReference>
<organism evidence="5 6">
    <name type="scientific">Trichosporon asahii var. asahii (strain ATCC 90039 / CBS 2479 / JCM 2466 / KCTC 7840 / NBRC 103889/ NCYC 2677 / UAMH 7654)</name>
    <name type="common">Yeast</name>
    <dbReference type="NCBI Taxonomy" id="1186058"/>
    <lineage>
        <taxon>Eukaryota</taxon>
        <taxon>Fungi</taxon>
        <taxon>Dikarya</taxon>
        <taxon>Basidiomycota</taxon>
        <taxon>Agaricomycotina</taxon>
        <taxon>Tremellomycetes</taxon>
        <taxon>Trichosporonales</taxon>
        <taxon>Trichosporonaceae</taxon>
        <taxon>Trichosporon</taxon>
    </lineage>
</organism>
<dbReference type="InterPro" id="IPR025110">
    <property type="entry name" value="AMP-bd_C"/>
</dbReference>
<dbReference type="GO" id="GO:0050218">
    <property type="term" value="F:propionate-CoA ligase activity"/>
    <property type="evidence" value="ECO:0007669"/>
    <property type="project" value="TreeGrafter"/>
</dbReference>